<dbReference type="AlphaFoldDB" id="A0A1X7BRK9"/>
<dbReference type="Gene3D" id="3.40.1620.10">
    <property type="entry name" value="YefM-like domain"/>
    <property type="match status" value="1"/>
</dbReference>
<evidence type="ECO:0000313" key="4">
    <source>
        <dbReference type="Proteomes" id="UP000193224"/>
    </source>
</evidence>
<dbReference type="RefSeq" id="WP_085800203.1">
    <property type="nucleotide sequence ID" value="NZ_FWXB01000006.1"/>
</dbReference>
<name>A0A1X7BRK9_9RHOB</name>
<dbReference type="Pfam" id="PF02604">
    <property type="entry name" value="PhdYeFM_antitox"/>
    <property type="match status" value="1"/>
</dbReference>
<evidence type="ECO:0000313" key="3">
    <source>
        <dbReference type="EMBL" id="SMC12257.1"/>
    </source>
</evidence>
<organism evidence="3 4">
    <name type="scientific">Roseovarius aestuarii</name>
    <dbReference type="NCBI Taxonomy" id="475083"/>
    <lineage>
        <taxon>Bacteria</taxon>
        <taxon>Pseudomonadati</taxon>
        <taxon>Pseudomonadota</taxon>
        <taxon>Alphaproteobacteria</taxon>
        <taxon>Rhodobacterales</taxon>
        <taxon>Roseobacteraceae</taxon>
        <taxon>Roseovarius</taxon>
    </lineage>
</organism>
<accession>A0A1X7BRK9</accession>
<dbReference type="EMBL" id="FWXB01000006">
    <property type="protein sequence ID" value="SMC12257.1"/>
    <property type="molecule type" value="Genomic_DNA"/>
</dbReference>
<dbReference type="SUPFAM" id="SSF143120">
    <property type="entry name" value="YefM-like"/>
    <property type="match status" value="1"/>
</dbReference>
<sequence>MHNETNSIRLRDNLRSYLDQVLASGERVLITRHGKPVAALVSPRDLEALEKAENGREALLRARQEAQMREFQALKAGLDGDC</sequence>
<protein>
    <recommendedName>
        <fullName evidence="2">Antitoxin</fullName>
    </recommendedName>
</protein>
<dbReference type="InterPro" id="IPR036165">
    <property type="entry name" value="YefM-like_sf"/>
</dbReference>
<dbReference type="OrthoDB" id="7871907at2"/>
<proteinExistence type="inferred from homology"/>
<evidence type="ECO:0000256" key="2">
    <source>
        <dbReference type="RuleBase" id="RU362080"/>
    </source>
</evidence>
<comment type="similarity">
    <text evidence="1 2">Belongs to the phD/YefM antitoxin family.</text>
</comment>
<evidence type="ECO:0000256" key="1">
    <source>
        <dbReference type="ARBA" id="ARBA00009981"/>
    </source>
</evidence>
<keyword evidence="4" id="KW-1185">Reference proteome</keyword>
<dbReference type="Proteomes" id="UP000193224">
    <property type="component" value="Unassembled WGS sequence"/>
</dbReference>
<reference evidence="3 4" key="1">
    <citation type="submission" date="2017-03" db="EMBL/GenBank/DDBJ databases">
        <authorList>
            <person name="Afonso C.L."/>
            <person name="Miller P.J."/>
            <person name="Scott M.A."/>
            <person name="Spackman E."/>
            <person name="Goraichik I."/>
            <person name="Dimitrov K.M."/>
            <person name="Suarez D.L."/>
            <person name="Swayne D.E."/>
        </authorList>
    </citation>
    <scope>NUCLEOTIDE SEQUENCE [LARGE SCALE GENOMIC DNA]</scope>
    <source>
        <strain evidence="3 4">CECT 7745</strain>
    </source>
</reference>
<dbReference type="InterPro" id="IPR006442">
    <property type="entry name" value="Antitoxin_Phd/YefM"/>
</dbReference>
<dbReference type="NCBIfam" id="TIGR01552">
    <property type="entry name" value="phd_fam"/>
    <property type="match status" value="1"/>
</dbReference>
<comment type="function">
    <text evidence="2">Antitoxin component of a type II toxin-antitoxin (TA) system.</text>
</comment>
<gene>
    <name evidence="3" type="ORF">ROA7745_02081</name>
</gene>